<comment type="caution">
    <text evidence="2">The sequence shown here is derived from an EMBL/GenBank/DDBJ whole genome shotgun (WGS) entry which is preliminary data.</text>
</comment>
<protein>
    <recommendedName>
        <fullName evidence="4">Secreted protein</fullName>
    </recommendedName>
</protein>
<evidence type="ECO:0000313" key="2">
    <source>
        <dbReference type="EMBL" id="CAH1442946.1"/>
    </source>
</evidence>
<dbReference type="EMBL" id="CAKMRJ010005412">
    <property type="protein sequence ID" value="CAH1442946.1"/>
    <property type="molecule type" value="Genomic_DNA"/>
</dbReference>
<evidence type="ECO:0000256" key="1">
    <source>
        <dbReference type="SAM" id="SignalP"/>
    </source>
</evidence>
<feature type="signal peptide" evidence="1">
    <location>
        <begin position="1"/>
        <end position="27"/>
    </location>
</feature>
<evidence type="ECO:0000313" key="3">
    <source>
        <dbReference type="Proteomes" id="UP001157418"/>
    </source>
</evidence>
<accession>A0AAU9NYB7</accession>
<evidence type="ECO:0008006" key="4">
    <source>
        <dbReference type="Google" id="ProtNLM"/>
    </source>
</evidence>
<reference evidence="2 3" key="1">
    <citation type="submission" date="2022-01" db="EMBL/GenBank/DDBJ databases">
        <authorList>
            <person name="Xiong W."/>
            <person name="Schranz E."/>
        </authorList>
    </citation>
    <scope>NUCLEOTIDE SEQUENCE [LARGE SCALE GENOMIC DNA]</scope>
</reference>
<organism evidence="2 3">
    <name type="scientific">Lactuca virosa</name>
    <dbReference type="NCBI Taxonomy" id="75947"/>
    <lineage>
        <taxon>Eukaryota</taxon>
        <taxon>Viridiplantae</taxon>
        <taxon>Streptophyta</taxon>
        <taxon>Embryophyta</taxon>
        <taxon>Tracheophyta</taxon>
        <taxon>Spermatophyta</taxon>
        <taxon>Magnoliopsida</taxon>
        <taxon>eudicotyledons</taxon>
        <taxon>Gunneridae</taxon>
        <taxon>Pentapetalae</taxon>
        <taxon>asterids</taxon>
        <taxon>campanulids</taxon>
        <taxon>Asterales</taxon>
        <taxon>Asteraceae</taxon>
        <taxon>Cichorioideae</taxon>
        <taxon>Cichorieae</taxon>
        <taxon>Lactucinae</taxon>
        <taxon>Lactuca</taxon>
    </lineage>
</organism>
<feature type="chain" id="PRO_5043661692" description="Secreted protein" evidence="1">
    <location>
        <begin position="28"/>
        <end position="91"/>
    </location>
</feature>
<dbReference type="Proteomes" id="UP001157418">
    <property type="component" value="Unassembled WGS sequence"/>
</dbReference>
<keyword evidence="3" id="KW-1185">Reference proteome</keyword>
<keyword evidence="1" id="KW-0732">Signal</keyword>
<proteinExistence type="predicted"/>
<name>A0AAU9NYB7_9ASTR</name>
<dbReference type="AlphaFoldDB" id="A0AAU9NYB7"/>
<gene>
    <name evidence="2" type="ORF">LVIROSA_LOCUS28899</name>
</gene>
<sequence length="91" mass="10517">MSSKFTRFGLLFDVSILVLRLRTRLEGRGDPGGPETSPVLHFHSLRFEDRKRLLITCLAEATGRRGRKSTVSSNEAYRFHMVLIHYENLVR</sequence>